<dbReference type="EMBL" id="BK016045">
    <property type="protein sequence ID" value="DAF91136.1"/>
    <property type="molecule type" value="Genomic_DNA"/>
</dbReference>
<name>A0A8S5U9J0_9CAUD</name>
<sequence>MKIYENGIYRDMTAEEIMAMQKAQLEMERNIEPLTDSDKLALMLAAIPEEPVPTVAPKVGYKWQPVYSSSAGFAWELVEDPDALGTLANPLRWVAGHEVRAGYHYTDGTRLYVALEDGVPTGFEDETYFAEV</sequence>
<organism evidence="1">
    <name type="scientific">Siphoviridae sp. ctKNZ79</name>
    <dbReference type="NCBI Taxonomy" id="2825440"/>
    <lineage>
        <taxon>Viruses</taxon>
        <taxon>Duplodnaviria</taxon>
        <taxon>Heunggongvirae</taxon>
        <taxon>Uroviricota</taxon>
        <taxon>Caudoviricetes</taxon>
    </lineage>
</organism>
<evidence type="ECO:0000313" key="1">
    <source>
        <dbReference type="EMBL" id="DAF91136.1"/>
    </source>
</evidence>
<reference evidence="1" key="1">
    <citation type="journal article" date="2021" name="Proc. Natl. Acad. Sci. U.S.A.">
        <title>A Catalog of Tens of Thousands of Viruses from Human Metagenomes Reveals Hidden Associations with Chronic Diseases.</title>
        <authorList>
            <person name="Tisza M.J."/>
            <person name="Buck C.B."/>
        </authorList>
    </citation>
    <scope>NUCLEOTIDE SEQUENCE</scope>
    <source>
        <strain evidence="1">CtKNZ79</strain>
    </source>
</reference>
<protein>
    <submittedName>
        <fullName evidence="1">Pepsin inhibitor-3</fullName>
    </submittedName>
</protein>
<proteinExistence type="predicted"/>
<accession>A0A8S5U9J0</accession>